<dbReference type="eggNOG" id="ENOG502SAU6">
    <property type="taxonomic scope" value="Eukaryota"/>
</dbReference>
<dbReference type="InterPro" id="IPR019742">
    <property type="entry name" value="MacrogloblnA2_CS"/>
</dbReference>
<dbReference type="HOGENOM" id="CLU_039068_3_0_1"/>
<proteinExistence type="predicted"/>
<dbReference type="OMA" id="MNMGYWE"/>
<dbReference type="Gene3D" id="3.40.50.150">
    <property type="entry name" value="Vaccinia Virus protein VP39"/>
    <property type="match status" value="1"/>
</dbReference>
<dbReference type="OrthoDB" id="4169890at2759"/>
<name>E4UPQ8_ARTGP</name>
<protein>
    <recommendedName>
        <fullName evidence="4">Methyltransferase domain-containing protein</fullName>
    </recommendedName>
</protein>
<dbReference type="VEuPathDB" id="FungiDB:MGYG_02109"/>
<evidence type="ECO:0000313" key="2">
    <source>
        <dbReference type="EMBL" id="EFQ99095.1"/>
    </source>
</evidence>
<gene>
    <name evidence="2" type="ORF">MGYG_02109</name>
</gene>
<dbReference type="InterPro" id="IPR029063">
    <property type="entry name" value="SAM-dependent_MTases_sf"/>
</dbReference>
<dbReference type="STRING" id="535722.E4UPQ8"/>
<evidence type="ECO:0000256" key="1">
    <source>
        <dbReference type="ARBA" id="ARBA00023157"/>
    </source>
</evidence>
<dbReference type="InParanoid" id="E4UPQ8"/>
<keyword evidence="3" id="KW-1185">Reference proteome</keyword>
<dbReference type="GeneID" id="10029874"/>
<dbReference type="RefSeq" id="XP_003174578.1">
    <property type="nucleotide sequence ID" value="XM_003174530.1"/>
</dbReference>
<organism evidence="3">
    <name type="scientific">Arthroderma gypseum (strain ATCC MYA-4604 / CBS 118893)</name>
    <name type="common">Microsporum gypseum</name>
    <dbReference type="NCBI Taxonomy" id="535722"/>
    <lineage>
        <taxon>Eukaryota</taxon>
        <taxon>Fungi</taxon>
        <taxon>Dikarya</taxon>
        <taxon>Ascomycota</taxon>
        <taxon>Pezizomycotina</taxon>
        <taxon>Eurotiomycetes</taxon>
        <taxon>Eurotiomycetidae</taxon>
        <taxon>Onygenales</taxon>
        <taxon>Arthrodermataceae</taxon>
        <taxon>Nannizzia</taxon>
    </lineage>
</organism>
<sequence length="306" mass="34694">MWMNMGYWEANRNVQLPEACKALLEKVLEAAGLDIKSKEGEERILGDSNTKRRRVLLDLGFGCGEQTMHLMMNPARSSSPIFDEYIGITLDKVQHGFAQSRLQQKVMQKKQQESSTEIPNIALFCADGAQPSTWSEELKQTVFNAFSRDDYNDDMERYVMGLDTLYHFHPSRREIFEHTHSTLHANLLAFDLFLAPPNSSGLKRTINTLFLRLLTPALGAPFGNFVSSAAYRNMLEKAGYKTENIIIQDITDHVFTGLATFLEKRCQDMAKMGLGGYTKWQVAGWLFRWLSNGGILRAGIIVAKRD</sequence>
<evidence type="ECO:0000313" key="3">
    <source>
        <dbReference type="Proteomes" id="UP000002669"/>
    </source>
</evidence>
<dbReference type="SUPFAM" id="SSF53335">
    <property type="entry name" value="S-adenosyl-L-methionine-dependent methyltransferases"/>
    <property type="match status" value="1"/>
</dbReference>
<accession>E4UPQ8</accession>
<dbReference type="Proteomes" id="UP000002669">
    <property type="component" value="Unassembled WGS sequence"/>
</dbReference>
<dbReference type="PROSITE" id="PS00477">
    <property type="entry name" value="ALPHA_2_MACROGLOBULIN"/>
    <property type="match status" value="1"/>
</dbReference>
<dbReference type="EMBL" id="DS989823">
    <property type="protein sequence ID" value="EFQ99095.1"/>
    <property type="molecule type" value="Genomic_DNA"/>
</dbReference>
<evidence type="ECO:0008006" key="4">
    <source>
        <dbReference type="Google" id="ProtNLM"/>
    </source>
</evidence>
<reference evidence="3" key="1">
    <citation type="journal article" date="2012" name="MBio">
        <title>Comparative genome analysis of Trichophyton rubrum and related dermatophytes reveals candidate genes involved in infection.</title>
        <authorList>
            <person name="Martinez D.A."/>
            <person name="Oliver B.G."/>
            <person name="Graeser Y."/>
            <person name="Goldberg J.M."/>
            <person name="Li W."/>
            <person name="Martinez-Rossi N.M."/>
            <person name="Monod M."/>
            <person name="Shelest E."/>
            <person name="Barton R.C."/>
            <person name="Birch E."/>
            <person name="Brakhage A.A."/>
            <person name="Chen Z."/>
            <person name="Gurr S.J."/>
            <person name="Heiman D."/>
            <person name="Heitman J."/>
            <person name="Kosti I."/>
            <person name="Rossi A."/>
            <person name="Saif S."/>
            <person name="Samalova M."/>
            <person name="Saunders C.W."/>
            <person name="Shea T."/>
            <person name="Summerbell R.C."/>
            <person name="Xu J."/>
            <person name="Young S."/>
            <person name="Zeng Q."/>
            <person name="Birren B.W."/>
            <person name="Cuomo C.A."/>
            <person name="White T.C."/>
        </authorList>
    </citation>
    <scope>NUCLEOTIDE SEQUENCE [LARGE SCALE GENOMIC DNA]</scope>
    <source>
        <strain evidence="3">ATCC MYA-4604 / CBS 118893</strain>
    </source>
</reference>
<keyword evidence="1" id="KW-1015">Disulfide bond</keyword>
<dbReference type="AlphaFoldDB" id="E4UPQ8"/>